<reference evidence="2 3" key="1">
    <citation type="submission" date="2024-02" db="EMBL/GenBank/DDBJ databases">
        <title>The whole genome sequence of five bacterial samples isolated from Abu Dhabi Sabkha-shore region.</title>
        <authorList>
            <person name="Sudalaimuthuasari N."/>
            <person name="Sarfraz B."/>
            <person name="Tuyisabe J.D."/>
            <person name="Mugisha Ntwali L.D.M."/>
            <person name="Ali A.I.A.A."/>
            <person name="Almansoori S.Z.A."/>
            <person name="Alajami H.S.A."/>
            <person name="Almeqbaali A.A.S."/>
            <person name="Kundu B."/>
            <person name="Saeed E.E."/>
            <person name="Sukumarinath V."/>
            <person name="Mishra A.K."/>
            <person name="Hazzouri K.M."/>
            <person name="Almaskari R."/>
            <person name="Sharma A.K."/>
            <person name="Amiri K.M.A."/>
        </authorList>
    </citation>
    <scope>NUCLEOTIDE SEQUENCE [LARGE SCALE GENOMIC DNA]</scope>
    <source>
        <strain evidence="3">kcgeb_sd</strain>
    </source>
</reference>
<dbReference type="Proteomes" id="UP001335183">
    <property type="component" value="Chromosome"/>
</dbReference>
<evidence type="ECO:0000313" key="3">
    <source>
        <dbReference type="Proteomes" id="UP001335183"/>
    </source>
</evidence>
<accession>A0ABZ2D4V1</accession>
<dbReference type="PANTHER" id="PTHR36437:SF2">
    <property type="entry name" value="GLYOXALASE_BLEOMYCIN RESISTANCE PROTEIN_DIOXYGENASE"/>
    <property type="match status" value="1"/>
</dbReference>
<evidence type="ECO:0000259" key="1">
    <source>
        <dbReference type="PROSITE" id="PS51819"/>
    </source>
</evidence>
<dbReference type="PROSITE" id="PS51819">
    <property type="entry name" value="VOC"/>
    <property type="match status" value="1"/>
</dbReference>
<feature type="domain" description="VOC" evidence="1">
    <location>
        <begin position="2"/>
        <end position="121"/>
    </location>
</feature>
<dbReference type="InterPro" id="IPR037523">
    <property type="entry name" value="VOC_core"/>
</dbReference>
<gene>
    <name evidence="2" type="ORF">V5F89_03970</name>
</gene>
<dbReference type="Gene3D" id="3.10.180.10">
    <property type="entry name" value="2,3-Dihydroxybiphenyl 1,2-Dioxygenase, domain 1"/>
    <property type="match status" value="1"/>
</dbReference>
<name>A0ABZ2D4V1_9SPHN</name>
<protein>
    <submittedName>
        <fullName evidence="2">VOC family protein</fullName>
    </submittedName>
</protein>
<dbReference type="Pfam" id="PF00903">
    <property type="entry name" value="Glyoxalase"/>
    <property type="match status" value="1"/>
</dbReference>
<sequence>MHIKFAEIPVSDQDRAIEFYTKHLGASVITDRNYGGDGWRWVELGFDGERTHLFLAHRADDQPSDKPTMVFIDPDVEGVISRLEKAGVEVITPPQEAPWTPGQTFAEFRDSEGNRIVLNSQ</sequence>
<dbReference type="EMBL" id="CP144918">
    <property type="protein sequence ID" value="WWA48073.1"/>
    <property type="molecule type" value="Genomic_DNA"/>
</dbReference>
<dbReference type="RefSeq" id="WP_338446959.1">
    <property type="nucleotide sequence ID" value="NZ_CP144918.1"/>
</dbReference>
<keyword evidence="3" id="KW-1185">Reference proteome</keyword>
<organism evidence="2 3">
    <name type="scientific">Pelagerythrobacter marensis</name>
    <dbReference type="NCBI Taxonomy" id="543877"/>
    <lineage>
        <taxon>Bacteria</taxon>
        <taxon>Pseudomonadati</taxon>
        <taxon>Pseudomonadota</taxon>
        <taxon>Alphaproteobacteria</taxon>
        <taxon>Sphingomonadales</taxon>
        <taxon>Erythrobacteraceae</taxon>
        <taxon>Pelagerythrobacter</taxon>
    </lineage>
</organism>
<dbReference type="InterPro" id="IPR029068">
    <property type="entry name" value="Glyas_Bleomycin-R_OHBP_Dase"/>
</dbReference>
<dbReference type="SUPFAM" id="SSF54593">
    <property type="entry name" value="Glyoxalase/Bleomycin resistance protein/Dihydroxybiphenyl dioxygenase"/>
    <property type="match status" value="1"/>
</dbReference>
<proteinExistence type="predicted"/>
<evidence type="ECO:0000313" key="2">
    <source>
        <dbReference type="EMBL" id="WWA48073.1"/>
    </source>
</evidence>
<dbReference type="InterPro" id="IPR004360">
    <property type="entry name" value="Glyas_Fos-R_dOase_dom"/>
</dbReference>
<dbReference type="PANTHER" id="PTHR36437">
    <property type="entry name" value="GLYOXALASE/BLEOMYCIN RESISTANCE PROTEIN/DIOXYGENASE"/>
    <property type="match status" value="1"/>
</dbReference>